<dbReference type="InterPro" id="IPR036271">
    <property type="entry name" value="Tet_transcr_reg_TetR-rel_C_sf"/>
</dbReference>
<name>A0AAN1WG54_9GAMM</name>
<dbReference type="PROSITE" id="PS50977">
    <property type="entry name" value="HTH_TETR_2"/>
    <property type="match status" value="1"/>
</dbReference>
<dbReference type="Proteomes" id="UP001320119">
    <property type="component" value="Chromosome"/>
</dbReference>
<dbReference type="RefSeq" id="WP_236986438.1">
    <property type="nucleotide sequence ID" value="NZ_AP023086.1"/>
</dbReference>
<evidence type="ECO:0000256" key="2">
    <source>
        <dbReference type="ARBA" id="ARBA00023125"/>
    </source>
</evidence>
<dbReference type="InterPro" id="IPR023772">
    <property type="entry name" value="DNA-bd_HTH_TetR-type_CS"/>
</dbReference>
<dbReference type="PANTHER" id="PTHR47506">
    <property type="entry name" value="TRANSCRIPTIONAL REGULATORY PROTEIN"/>
    <property type="match status" value="1"/>
</dbReference>
<dbReference type="SUPFAM" id="SSF46689">
    <property type="entry name" value="Homeodomain-like"/>
    <property type="match status" value="1"/>
</dbReference>
<organism evidence="6 7">
    <name type="scientific">Marinagarivorans cellulosilyticus</name>
    <dbReference type="NCBI Taxonomy" id="2721545"/>
    <lineage>
        <taxon>Bacteria</taxon>
        <taxon>Pseudomonadati</taxon>
        <taxon>Pseudomonadota</taxon>
        <taxon>Gammaproteobacteria</taxon>
        <taxon>Cellvibrionales</taxon>
        <taxon>Cellvibrionaceae</taxon>
        <taxon>Marinagarivorans</taxon>
    </lineage>
</organism>
<sequence length="182" mass="20211">MAWAEQHKIQSRERIVDSAAQLFTQKGFDSVSIDEVMQLAGLTRGAFYAHFKNKAQLYQCAIIAGAKQAKVVLEKADNFDAPSMAEHYLRIGDVNNPSSFCPLAFFVTDMTQRNSEIRSTYTQALKGYIEILESMSLSPNKARQASVMMIGGLALSRAITDEVLREELLQSCLEAVRLLVDG</sequence>
<dbReference type="PROSITE" id="PS01081">
    <property type="entry name" value="HTH_TETR_1"/>
    <property type="match status" value="1"/>
</dbReference>
<dbReference type="PRINTS" id="PR00455">
    <property type="entry name" value="HTHTETR"/>
</dbReference>
<dbReference type="KEGG" id="marq:MARGE09_P1158"/>
<evidence type="ECO:0000259" key="5">
    <source>
        <dbReference type="PROSITE" id="PS50977"/>
    </source>
</evidence>
<dbReference type="AlphaFoldDB" id="A0AAN1WG54"/>
<gene>
    <name evidence="6" type="ORF">MARGE09_P1158</name>
</gene>
<dbReference type="Gene3D" id="1.10.10.60">
    <property type="entry name" value="Homeodomain-like"/>
    <property type="match status" value="1"/>
</dbReference>
<evidence type="ECO:0000256" key="4">
    <source>
        <dbReference type="PROSITE-ProRule" id="PRU00335"/>
    </source>
</evidence>
<dbReference type="Gene3D" id="1.10.357.10">
    <property type="entry name" value="Tetracycline Repressor, domain 2"/>
    <property type="match status" value="1"/>
</dbReference>
<dbReference type="GO" id="GO:0003677">
    <property type="term" value="F:DNA binding"/>
    <property type="evidence" value="ECO:0007669"/>
    <property type="project" value="UniProtKB-UniRule"/>
</dbReference>
<dbReference type="InterPro" id="IPR009057">
    <property type="entry name" value="Homeodomain-like_sf"/>
</dbReference>
<dbReference type="SUPFAM" id="SSF48498">
    <property type="entry name" value="Tetracyclin repressor-like, C-terminal domain"/>
    <property type="match status" value="1"/>
</dbReference>
<reference evidence="6 7" key="1">
    <citation type="journal article" date="2022" name="IScience">
        <title>An ultrasensitive nanofiber-based assay for enzymatic hydrolysis and deep-sea microbial degradation of cellulose.</title>
        <authorList>
            <person name="Tsudome M."/>
            <person name="Tachioka M."/>
            <person name="Miyazaki M."/>
            <person name="Uchimura K."/>
            <person name="Tsuda M."/>
            <person name="Takaki Y."/>
            <person name="Deguchi S."/>
        </authorList>
    </citation>
    <scope>NUCLEOTIDE SEQUENCE [LARGE SCALE GENOMIC DNA]</scope>
    <source>
        <strain evidence="6 7">GE09</strain>
    </source>
</reference>
<keyword evidence="3" id="KW-0804">Transcription</keyword>
<protein>
    <submittedName>
        <fullName evidence="6">TetR/AcrR family transcriptional regulator, transcriptional repressor for nem operon</fullName>
    </submittedName>
</protein>
<keyword evidence="2 4" id="KW-0238">DNA-binding</keyword>
<dbReference type="Pfam" id="PF00440">
    <property type="entry name" value="TetR_N"/>
    <property type="match status" value="1"/>
</dbReference>
<keyword evidence="7" id="KW-1185">Reference proteome</keyword>
<feature type="domain" description="HTH tetR-type" evidence="5">
    <location>
        <begin position="9"/>
        <end position="69"/>
    </location>
</feature>
<keyword evidence="1" id="KW-0805">Transcription regulation</keyword>
<dbReference type="EMBL" id="AP023086">
    <property type="protein sequence ID" value="BCD96958.1"/>
    <property type="molecule type" value="Genomic_DNA"/>
</dbReference>
<evidence type="ECO:0000313" key="7">
    <source>
        <dbReference type="Proteomes" id="UP001320119"/>
    </source>
</evidence>
<evidence type="ECO:0000256" key="3">
    <source>
        <dbReference type="ARBA" id="ARBA00023163"/>
    </source>
</evidence>
<proteinExistence type="predicted"/>
<accession>A0AAN1WG54</accession>
<dbReference type="PANTHER" id="PTHR47506:SF7">
    <property type="entry name" value="TRANSCRIPTIONAL REGULATORY PROTEIN"/>
    <property type="match status" value="1"/>
</dbReference>
<dbReference type="InterPro" id="IPR001647">
    <property type="entry name" value="HTH_TetR"/>
</dbReference>
<feature type="DNA-binding region" description="H-T-H motif" evidence="4">
    <location>
        <begin position="32"/>
        <end position="51"/>
    </location>
</feature>
<evidence type="ECO:0000313" key="6">
    <source>
        <dbReference type="EMBL" id="BCD96958.1"/>
    </source>
</evidence>
<evidence type="ECO:0000256" key="1">
    <source>
        <dbReference type="ARBA" id="ARBA00023015"/>
    </source>
</evidence>